<evidence type="ECO:0000313" key="2">
    <source>
        <dbReference type="EMBL" id="GFU32788.1"/>
    </source>
</evidence>
<accession>A0A8X6QRG4</accession>
<dbReference type="AlphaFoldDB" id="A0A8X6QRG4"/>
<organism evidence="2 3">
    <name type="scientific">Nephila pilipes</name>
    <name type="common">Giant wood spider</name>
    <name type="synonym">Nephila maculata</name>
    <dbReference type="NCBI Taxonomy" id="299642"/>
    <lineage>
        <taxon>Eukaryota</taxon>
        <taxon>Metazoa</taxon>
        <taxon>Ecdysozoa</taxon>
        <taxon>Arthropoda</taxon>
        <taxon>Chelicerata</taxon>
        <taxon>Arachnida</taxon>
        <taxon>Araneae</taxon>
        <taxon>Araneomorphae</taxon>
        <taxon>Entelegynae</taxon>
        <taxon>Araneoidea</taxon>
        <taxon>Nephilidae</taxon>
        <taxon>Nephila</taxon>
    </lineage>
</organism>
<sequence length="121" mass="13589">MNHFRKVTCTTCPIASTANTSRGKSWWKSPLTTSKTDYDNGLTGTGPQFRQRLSETDQRQEEEEARKQKKVSQCQLTVLPPPPARCRREDGSSQPSSFLTHVFPFEKTRDGNGQATTTSHS</sequence>
<protein>
    <submittedName>
        <fullName evidence="2">Uncharacterized protein</fullName>
    </submittedName>
</protein>
<proteinExistence type="predicted"/>
<dbReference type="EMBL" id="BMAW01129966">
    <property type="protein sequence ID" value="GFU32788.1"/>
    <property type="molecule type" value="Genomic_DNA"/>
</dbReference>
<feature type="region of interest" description="Disordered" evidence="1">
    <location>
        <begin position="18"/>
        <end position="121"/>
    </location>
</feature>
<name>A0A8X6QRG4_NEPPI</name>
<evidence type="ECO:0000313" key="3">
    <source>
        <dbReference type="Proteomes" id="UP000887013"/>
    </source>
</evidence>
<evidence type="ECO:0000256" key="1">
    <source>
        <dbReference type="SAM" id="MobiDB-lite"/>
    </source>
</evidence>
<reference evidence="2" key="1">
    <citation type="submission" date="2020-08" db="EMBL/GenBank/DDBJ databases">
        <title>Multicomponent nature underlies the extraordinary mechanical properties of spider dragline silk.</title>
        <authorList>
            <person name="Kono N."/>
            <person name="Nakamura H."/>
            <person name="Mori M."/>
            <person name="Yoshida Y."/>
            <person name="Ohtoshi R."/>
            <person name="Malay A.D."/>
            <person name="Moran D.A.P."/>
            <person name="Tomita M."/>
            <person name="Numata K."/>
            <person name="Arakawa K."/>
        </authorList>
    </citation>
    <scope>NUCLEOTIDE SEQUENCE</scope>
</reference>
<dbReference type="Proteomes" id="UP000887013">
    <property type="component" value="Unassembled WGS sequence"/>
</dbReference>
<gene>
    <name evidence="2" type="ORF">NPIL_432241</name>
</gene>
<feature type="compositionally biased region" description="Polar residues" evidence="1">
    <location>
        <begin position="111"/>
        <end position="121"/>
    </location>
</feature>
<comment type="caution">
    <text evidence="2">The sequence shown here is derived from an EMBL/GenBank/DDBJ whole genome shotgun (WGS) entry which is preliminary data.</text>
</comment>
<keyword evidence="3" id="KW-1185">Reference proteome</keyword>